<dbReference type="Proteomes" id="UP000070700">
    <property type="component" value="Unassembled WGS sequence"/>
</dbReference>
<name>A0A132B1P4_MOLSC</name>
<evidence type="ECO:0000313" key="3">
    <source>
        <dbReference type="Proteomes" id="UP000070700"/>
    </source>
</evidence>
<evidence type="ECO:0000256" key="1">
    <source>
        <dbReference type="SAM" id="Phobius"/>
    </source>
</evidence>
<sequence length="417" mass="47236">MDAPSQSNQMQALVGALGSVIGYLGSEVAEKVLFERLMWPQRYYNDLTFSIFLKQGFLMTMGGPLHAAALATLDVFRDSGLYKGTRRGHMLGTAFLPSTNVTNFLRTDSDSRGIAKQSRNGFWVQVLKNIKDVPVKEHVPRIDRQPTNDLMHVRTRQPVHHLRFRLVSDIEPPGEHVICISEERTTLNVVLGIFLSELSAVISAVVAGARMRDWWLVPYLCIPLILKLLSVLVNVRRSGLESYLELQRSGSLSDSVVIEVQNPNHGFAVLEGPEPVIRQFFRHYGHPKRDTCGDRVREVFSILLIYLFVLIFPVGLVANLWMSTEVQYLWLAYQLYAILAMHIVRIFGWEGCGRTEERVAGHLRDKMEVWLYSTGGCTVGVNLRTTYVDQIKAGETMVQEIVRKHRPHDVLKSHATV</sequence>
<dbReference type="AlphaFoldDB" id="A0A132B1P4"/>
<keyword evidence="3" id="KW-1185">Reference proteome</keyword>
<dbReference type="GeneID" id="28826287"/>
<reference evidence="2 3" key="1">
    <citation type="submission" date="2015-10" db="EMBL/GenBank/DDBJ databases">
        <title>Full genome of DAOMC 229536 Phialocephala scopiformis, a fungal endophyte of spruce producing the potent anti-insectan compound rugulosin.</title>
        <authorList>
            <consortium name="DOE Joint Genome Institute"/>
            <person name="Walker A.K."/>
            <person name="Frasz S.L."/>
            <person name="Seifert K.A."/>
            <person name="Miller J.D."/>
            <person name="Mondo S.J."/>
            <person name="Labutti K."/>
            <person name="Lipzen A."/>
            <person name="Dockter R."/>
            <person name="Kennedy M."/>
            <person name="Grigoriev I.V."/>
            <person name="Spatafora J.W."/>
        </authorList>
    </citation>
    <scope>NUCLEOTIDE SEQUENCE [LARGE SCALE GENOMIC DNA]</scope>
    <source>
        <strain evidence="2 3">CBS 120377</strain>
    </source>
</reference>
<feature type="transmembrane region" description="Helical" evidence="1">
    <location>
        <begin position="328"/>
        <end position="348"/>
    </location>
</feature>
<keyword evidence="1" id="KW-0472">Membrane</keyword>
<dbReference type="EMBL" id="KQ947448">
    <property type="protein sequence ID" value="KUJ06308.1"/>
    <property type="molecule type" value="Genomic_DNA"/>
</dbReference>
<protein>
    <submittedName>
        <fullName evidence="2">Uncharacterized protein</fullName>
    </submittedName>
</protein>
<dbReference type="InParanoid" id="A0A132B1P4"/>
<proteinExistence type="predicted"/>
<evidence type="ECO:0000313" key="2">
    <source>
        <dbReference type="EMBL" id="KUJ06308.1"/>
    </source>
</evidence>
<accession>A0A132B1P4</accession>
<dbReference type="OrthoDB" id="5295335at2759"/>
<feature type="transmembrane region" description="Helical" evidence="1">
    <location>
        <begin position="189"/>
        <end position="209"/>
    </location>
</feature>
<dbReference type="KEGG" id="psco:LY89DRAFT_692557"/>
<keyword evidence="1" id="KW-1133">Transmembrane helix</keyword>
<feature type="transmembrane region" description="Helical" evidence="1">
    <location>
        <begin position="215"/>
        <end position="235"/>
    </location>
</feature>
<organism evidence="2 3">
    <name type="scientific">Mollisia scopiformis</name>
    <name type="common">Conifer needle endophyte fungus</name>
    <name type="synonym">Phialocephala scopiformis</name>
    <dbReference type="NCBI Taxonomy" id="149040"/>
    <lineage>
        <taxon>Eukaryota</taxon>
        <taxon>Fungi</taxon>
        <taxon>Dikarya</taxon>
        <taxon>Ascomycota</taxon>
        <taxon>Pezizomycotina</taxon>
        <taxon>Leotiomycetes</taxon>
        <taxon>Helotiales</taxon>
        <taxon>Mollisiaceae</taxon>
        <taxon>Mollisia</taxon>
    </lineage>
</organism>
<dbReference type="RefSeq" id="XP_018060663.1">
    <property type="nucleotide sequence ID" value="XM_018216561.1"/>
</dbReference>
<gene>
    <name evidence="2" type="ORF">LY89DRAFT_692557</name>
</gene>
<keyword evidence="1" id="KW-0812">Transmembrane</keyword>
<feature type="transmembrane region" description="Helical" evidence="1">
    <location>
        <begin position="299"/>
        <end position="322"/>
    </location>
</feature>